<evidence type="ECO:0000259" key="2">
    <source>
        <dbReference type="Pfam" id="PF04982"/>
    </source>
</evidence>
<dbReference type="RefSeq" id="WP_067423173.1">
    <property type="nucleotide sequence ID" value="NZ_LZEX01000012.1"/>
</dbReference>
<dbReference type="EMBL" id="LZEX01000012">
    <property type="protein sequence ID" value="OBU07232.1"/>
    <property type="molecule type" value="Genomic_DNA"/>
</dbReference>
<gene>
    <name evidence="3" type="ORF">AYY17_04200</name>
</gene>
<feature type="transmembrane region" description="Helical" evidence="1">
    <location>
        <begin position="166"/>
        <end position="193"/>
    </location>
</feature>
<evidence type="ECO:0000256" key="1">
    <source>
        <dbReference type="SAM" id="Phobius"/>
    </source>
</evidence>
<dbReference type="Proteomes" id="UP000092247">
    <property type="component" value="Unassembled WGS sequence"/>
</dbReference>
<feature type="domain" description="HPP transmembrane region" evidence="2">
    <location>
        <begin position="18"/>
        <end position="149"/>
    </location>
</feature>
<keyword evidence="1" id="KW-1133">Transmembrane helix</keyword>
<feature type="transmembrane region" description="Helical" evidence="1">
    <location>
        <begin position="213"/>
        <end position="235"/>
    </location>
</feature>
<organism evidence="3 4">
    <name type="scientific">Morganella psychrotolerans</name>
    <dbReference type="NCBI Taxonomy" id="368603"/>
    <lineage>
        <taxon>Bacteria</taxon>
        <taxon>Pseudomonadati</taxon>
        <taxon>Pseudomonadota</taxon>
        <taxon>Gammaproteobacteria</taxon>
        <taxon>Enterobacterales</taxon>
        <taxon>Morganellaceae</taxon>
        <taxon>Morganella</taxon>
    </lineage>
</organism>
<comment type="caution">
    <text evidence="3">The sequence shown here is derived from an EMBL/GenBank/DDBJ whole genome shotgun (WGS) entry which is preliminary data.</text>
</comment>
<reference evidence="3 4" key="1">
    <citation type="submission" date="2016-06" db="EMBL/GenBank/DDBJ databases">
        <authorList>
            <person name="Kjaerup R.B."/>
            <person name="Dalgaard T.S."/>
            <person name="Juul-Madsen H.R."/>
        </authorList>
    </citation>
    <scope>NUCLEOTIDE SEQUENCE [LARGE SCALE GENOMIC DNA]</scope>
    <source>
        <strain evidence="3 4">GCSL-Mp3</strain>
    </source>
</reference>
<dbReference type="InterPro" id="IPR058581">
    <property type="entry name" value="TM_HPP"/>
</dbReference>
<accession>A0A1B8HDW1</accession>
<proteinExistence type="predicted"/>
<feature type="transmembrane region" description="Helical" evidence="1">
    <location>
        <begin position="18"/>
        <end position="38"/>
    </location>
</feature>
<dbReference type="Pfam" id="PF04982">
    <property type="entry name" value="TM_HPP"/>
    <property type="match status" value="1"/>
</dbReference>
<evidence type="ECO:0000313" key="4">
    <source>
        <dbReference type="Proteomes" id="UP000092247"/>
    </source>
</evidence>
<sequence>MINKYVSVPDFSADKSSVINYIFAFLFILLMAGAAVIFEDNEIILPEIAAMAVALWVYKTPEWVAQADKIFIVPSVTALIGFGINMLTISYTAKIGLVLLAMALMMNAMKFVFPPALATGFLPVVTNAHEWSFMISVVVTTALLMAAVKLYGFDKSSGRKPEFNQAALWIYTGITLLWTGLTLFFDISQFAVIPPLTVVLYESLKMKQYPVHMAIKQIIVLNLSITMAVLLWLFISNLLVLSFIFIILMYLLQAVFSVKIPAVYAFPFLVFVFPAESVLYLPVGSFLVSVFSFGVTFLIKKKLTI</sequence>
<feature type="transmembrane region" description="Helical" evidence="1">
    <location>
        <begin position="95"/>
        <end position="113"/>
    </location>
</feature>
<feature type="transmembrane region" description="Helical" evidence="1">
    <location>
        <begin position="133"/>
        <end position="154"/>
    </location>
</feature>
<feature type="transmembrane region" description="Helical" evidence="1">
    <location>
        <begin position="247"/>
        <end position="273"/>
    </location>
</feature>
<keyword evidence="1" id="KW-0472">Membrane</keyword>
<dbReference type="AlphaFoldDB" id="A0A1B8HDW1"/>
<keyword evidence="1" id="KW-0812">Transmembrane</keyword>
<feature type="transmembrane region" description="Helical" evidence="1">
    <location>
        <begin position="70"/>
        <end position="88"/>
    </location>
</feature>
<protein>
    <recommendedName>
        <fullName evidence="2">HPP transmembrane region domain-containing protein</fullName>
    </recommendedName>
</protein>
<evidence type="ECO:0000313" key="3">
    <source>
        <dbReference type="EMBL" id="OBU07232.1"/>
    </source>
</evidence>
<feature type="transmembrane region" description="Helical" evidence="1">
    <location>
        <begin position="279"/>
        <end position="299"/>
    </location>
</feature>
<name>A0A1B8HDW1_9GAMM</name>